<dbReference type="GO" id="GO:0042597">
    <property type="term" value="C:periplasmic space"/>
    <property type="evidence" value="ECO:0007669"/>
    <property type="project" value="UniProtKB-ARBA"/>
</dbReference>
<organism evidence="6 7">
    <name type="scientific">Aeromicrobium phragmitis</name>
    <dbReference type="NCBI Taxonomy" id="2478914"/>
    <lineage>
        <taxon>Bacteria</taxon>
        <taxon>Bacillati</taxon>
        <taxon>Actinomycetota</taxon>
        <taxon>Actinomycetes</taxon>
        <taxon>Propionibacteriales</taxon>
        <taxon>Nocardioidaceae</taxon>
        <taxon>Aeromicrobium</taxon>
    </lineage>
</organism>
<dbReference type="PANTHER" id="PTHR30290:SF10">
    <property type="entry name" value="PERIPLASMIC OLIGOPEPTIDE-BINDING PROTEIN-RELATED"/>
    <property type="match status" value="1"/>
</dbReference>
<dbReference type="GO" id="GO:0015833">
    <property type="term" value="P:peptide transport"/>
    <property type="evidence" value="ECO:0007669"/>
    <property type="project" value="TreeGrafter"/>
</dbReference>
<dbReference type="CDD" id="cd08503">
    <property type="entry name" value="PBP2_NikA_DppA_OppA_like_17"/>
    <property type="match status" value="1"/>
</dbReference>
<dbReference type="PROSITE" id="PS51257">
    <property type="entry name" value="PROKAR_LIPOPROTEIN"/>
    <property type="match status" value="1"/>
</dbReference>
<name>A0A3L8PLT5_9ACTN</name>
<dbReference type="GO" id="GO:0043190">
    <property type="term" value="C:ATP-binding cassette (ABC) transporter complex"/>
    <property type="evidence" value="ECO:0007669"/>
    <property type="project" value="InterPro"/>
</dbReference>
<sequence length="516" mass="56290">MTPSIDRRTLLGGALGGAAAFGLAACGAPTLSVPEQAATGTARRGATLRIARPAASAAEMLDPASSLSAYEYLGALYNRLVRLNREGETVPDLATDWSSNADATVWDFRLRSGVRFHDGKRLTARDVRYTFEHILDPDTASPQAGALSIVAGIDAVDETSVRFRLTTPNAEFPSLLTAYQCYVIPEDSADTIGHTGIGTGPFILESYTPAGAGAVRANDDYFDGRATLDRIEFYSIQDTSARVNALLSRQVDLLSQTNLDNPTARVVANSAGTTVARVTNAQWYTIPMLATSEEFADPRMRQAMKLAYDPPAIVSTALQGTGTAGWDNPVPPELAAHLDVQREYDPEKARSILKQIGREGFSTRIYTSAYEPNFTAIAVAFADQVKQAGIDLRITNVAADSYYTQVWMSEPLMVSYWFTGQPVDQLLNQIFRTGSSYNESAWSNPQFDQLLDAARADTNDITRRQKYQDAQQLVIDDGADLTPVFGDRLVGLSEDVVNYDEYGFEFDYLALGLKED</sequence>
<evidence type="ECO:0000256" key="1">
    <source>
        <dbReference type="ARBA" id="ARBA00004196"/>
    </source>
</evidence>
<dbReference type="RefSeq" id="WP_121793954.1">
    <property type="nucleotide sequence ID" value="NZ_RDBF01000004.1"/>
</dbReference>
<dbReference type="Gene3D" id="3.90.76.10">
    <property type="entry name" value="Dipeptide-binding Protein, Domain 1"/>
    <property type="match status" value="1"/>
</dbReference>
<dbReference type="PIRSF" id="PIRSF002741">
    <property type="entry name" value="MppA"/>
    <property type="match status" value="1"/>
</dbReference>
<protein>
    <submittedName>
        <fullName evidence="6">ABC transporter substrate-binding protein</fullName>
    </submittedName>
</protein>
<dbReference type="InterPro" id="IPR039424">
    <property type="entry name" value="SBP_5"/>
</dbReference>
<dbReference type="Proteomes" id="UP000282515">
    <property type="component" value="Unassembled WGS sequence"/>
</dbReference>
<dbReference type="SUPFAM" id="SSF53850">
    <property type="entry name" value="Periplasmic binding protein-like II"/>
    <property type="match status" value="1"/>
</dbReference>
<dbReference type="AlphaFoldDB" id="A0A3L8PLT5"/>
<proteinExistence type="inferred from homology"/>
<dbReference type="PROSITE" id="PS51318">
    <property type="entry name" value="TAT"/>
    <property type="match status" value="1"/>
</dbReference>
<comment type="subcellular location">
    <subcellularLocation>
        <location evidence="1">Cell envelope</location>
    </subcellularLocation>
</comment>
<dbReference type="GO" id="GO:0030313">
    <property type="term" value="C:cell envelope"/>
    <property type="evidence" value="ECO:0007669"/>
    <property type="project" value="UniProtKB-SubCell"/>
</dbReference>
<dbReference type="EMBL" id="RDBF01000004">
    <property type="protein sequence ID" value="RLV56295.1"/>
    <property type="molecule type" value="Genomic_DNA"/>
</dbReference>
<dbReference type="InterPro" id="IPR030678">
    <property type="entry name" value="Peptide/Ni-bd"/>
</dbReference>
<dbReference type="GO" id="GO:1904680">
    <property type="term" value="F:peptide transmembrane transporter activity"/>
    <property type="evidence" value="ECO:0007669"/>
    <property type="project" value="TreeGrafter"/>
</dbReference>
<feature type="domain" description="Solute-binding protein family 5" evidence="5">
    <location>
        <begin position="89"/>
        <end position="431"/>
    </location>
</feature>
<accession>A0A3L8PLT5</accession>
<keyword evidence="3" id="KW-0813">Transport</keyword>
<comment type="similarity">
    <text evidence="2">Belongs to the bacterial solute-binding protein 5 family.</text>
</comment>
<evidence type="ECO:0000313" key="6">
    <source>
        <dbReference type="EMBL" id="RLV56295.1"/>
    </source>
</evidence>
<dbReference type="OrthoDB" id="9801912at2"/>
<comment type="caution">
    <text evidence="6">The sequence shown here is derived from an EMBL/GenBank/DDBJ whole genome shotgun (WGS) entry which is preliminary data.</text>
</comment>
<dbReference type="Gene3D" id="3.10.105.10">
    <property type="entry name" value="Dipeptide-binding Protein, Domain 3"/>
    <property type="match status" value="1"/>
</dbReference>
<dbReference type="InterPro" id="IPR000914">
    <property type="entry name" value="SBP_5_dom"/>
</dbReference>
<dbReference type="Gene3D" id="3.40.190.10">
    <property type="entry name" value="Periplasmic binding protein-like II"/>
    <property type="match status" value="1"/>
</dbReference>
<dbReference type="PANTHER" id="PTHR30290">
    <property type="entry name" value="PERIPLASMIC BINDING COMPONENT OF ABC TRANSPORTER"/>
    <property type="match status" value="1"/>
</dbReference>
<gene>
    <name evidence="6" type="ORF">D9V41_07660</name>
</gene>
<evidence type="ECO:0000259" key="5">
    <source>
        <dbReference type="Pfam" id="PF00496"/>
    </source>
</evidence>
<keyword evidence="7" id="KW-1185">Reference proteome</keyword>
<dbReference type="Pfam" id="PF00496">
    <property type="entry name" value="SBP_bac_5"/>
    <property type="match status" value="1"/>
</dbReference>
<evidence type="ECO:0000256" key="4">
    <source>
        <dbReference type="ARBA" id="ARBA00022729"/>
    </source>
</evidence>
<dbReference type="InterPro" id="IPR006311">
    <property type="entry name" value="TAT_signal"/>
</dbReference>
<evidence type="ECO:0000256" key="3">
    <source>
        <dbReference type="ARBA" id="ARBA00022448"/>
    </source>
</evidence>
<keyword evidence="4" id="KW-0732">Signal</keyword>
<evidence type="ECO:0000313" key="7">
    <source>
        <dbReference type="Proteomes" id="UP000282515"/>
    </source>
</evidence>
<reference evidence="6 7" key="1">
    <citation type="submission" date="2018-10" db="EMBL/GenBank/DDBJ databases">
        <title>Aeromicrobium sp. 9W16Y-2 whole genome shotgun sequence.</title>
        <authorList>
            <person name="Li F."/>
        </authorList>
    </citation>
    <scope>NUCLEOTIDE SEQUENCE [LARGE SCALE GENOMIC DNA]</scope>
    <source>
        <strain evidence="6 7">9W16Y-2</strain>
    </source>
</reference>
<evidence type="ECO:0000256" key="2">
    <source>
        <dbReference type="ARBA" id="ARBA00005695"/>
    </source>
</evidence>